<feature type="domain" description="Flavin reductase like" evidence="3">
    <location>
        <begin position="12"/>
        <end position="155"/>
    </location>
</feature>
<accession>A0AA42IMG3</accession>
<dbReference type="EMBL" id="JAOCDH010000011">
    <property type="protein sequence ID" value="MDH0702054.1"/>
    <property type="molecule type" value="Genomic_DNA"/>
</dbReference>
<evidence type="ECO:0000256" key="1">
    <source>
        <dbReference type="ARBA" id="ARBA00008898"/>
    </source>
</evidence>
<dbReference type="GeneID" id="83643937"/>
<protein>
    <submittedName>
        <fullName evidence="4">Flavin reductase family protein</fullName>
    </submittedName>
</protein>
<keyword evidence="2" id="KW-0560">Oxidoreductase</keyword>
<dbReference type="InterPro" id="IPR002563">
    <property type="entry name" value="Flavin_Rdtase-like_dom"/>
</dbReference>
<proteinExistence type="inferred from homology"/>
<dbReference type="SUPFAM" id="SSF50475">
    <property type="entry name" value="FMN-binding split barrel"/>
    <property type="match status" value="1"/>
</dbReference>
<dbReference type="InterPro" id="IPR050268">
    <property type="entry name" value="NADH-dep_flavin_reductase"/>
</dbReference>
<dbReference type="InterPro" id="IPR036388">
    <property type="entry name" value="WH-like_DNA-bd_sf"/>
</dbReference>
<dbReference type="RefSeq" id="WP_100548538.1">
    <property type="nucleotide sequence ID" value="NZ_JACFYY010000012.1"/>
</dbReference>
<sequence length="321" mass="35146">MPIDTKELRNALGKFATGVTIVTTRDAAGTDTGVTANSFNSVSLDPPLILWSLAKSSASLTAFSEAEHFAVHILAADQEALSNRFAQRGADKFAELTIARGHDGIPLLHDCAARLQCRVAHRYEGGDHIILIGQVLDVEHCERKPLAYLAGRYAYTLHKPAPASGARLADGTASGFDRNWLNYLAYRTTRQFIQRHRPILKVHGLDEADAYVLNILLAQGQLPPEQIRTLIDDPCLNIPTVLKELSRRGLILLREGDGVRLSDAGRSVAIDLIAATKALEDEAERGMEPCEILLLKELLWKVIRNTHASSEPLLARSPSPT</sequence>
<evidence type="ECO:0000259" key="3">
    <source>
        <dbReference type="SMART" id="SM00903"/>
    </source>
</evidence>
<dbReference type="SUPFAM" id="SSF46785">
    <property type="entry name" value="Winged helix' DNA-binding domain"/>
    <property type="match status" value="1"/>
</dbReference>
<evidence type="ECO:0000313" key="4">
    <source>
        <dbReference type="EMBL" id="MDH0702054.1"/>
    </source>
</evidence>
<dbReference type="PANTHER" id="PTHR30466:SF11">
    <property type="entry name" value="FLAVIN-DEPENDENT MONOOXYGENASE, REDUCTASE SUBUNIT HSAB"/>
    <property type="match status" value="1"/>
</dbReference>
<dbReference type="GO" id="GO:0010181">
    <property type="term" value="F:FMN binding"/>
    <property type="evidence" value="ECO:0007669"/>
    <property type="project" value="InterPro"/>
</dbReference>
<organism evidence="4 5">
    <name type="scientific">Ectopseudomonas toyotomiensis</name>
    <dbReference type="NCBI Taxonomy" id="554344"/>
    <lineage>
        <taxon>Bacteria</taxon>
        <taxon>Pseudomonadati</taxon>
        <taxon>Pseudomonadota</taxon>
        <taxon>Gammaproteobacteria</taxon>
        <taxon>Pseudomonadales</taxon>
        <taxon>Pseudomonadaceae</taxon>
        <taxon>Ectopseudomonas</taxon>
    </lineage>
</organism>
<evidence type="ECO:0000313" key="5">
    <source>
        <dbReference type="Proteomes" id="UP001161137"/>
    </source>
</evidence>
<dbReference type="AlphaFoldDB" id="A0AA42IMG3"/>
<dbReference type="InterPro" id="IPR012349">
    <property type="entry name" value="Split_barrel_FMN-bd"/>
</dbReference>
<comment type="caution">
    <text evidence="4">The sequence shown here is derived from an EMBL/GenBank/DDBJ whole genome shotgun (WGS) entry which is preliminary data.</text>
</comment>
<dbReference type="Gene3D" id="2.30.110.10">
    <property type="entry name" value="Electron Transport, Fmn-binding Protein, Chain A"/>
    <property type="match status" value="1"/>
</dbReference>
<comment type="similarity">
    <text evidence="1">Belongs to the non-flavoprotein flavin reductase family.</text>
</comment>
<dbReference type="Proteomes" id="UP001161137">
    <property type="component" value="Unassembled WGS sequence"/>
</dbReference>
<dbReference type="GO" id="GO:0042602">
    <property type="term" value="F:riboflavin reductase (NADPH) activity"/>
    <property type="evidence" value="ECO:0007669"/>
    <property type="project" value="TreeGrafter"/>
</dbReference>
<dbReference type="InterPro" id="IPR036390">
    <property type="entry name" value="WH_DNA-bd_sf"/>
</dbReference>
<name>A0AA42IMG3_9GAMM</name>
<evidence type="ECO:0000256" key="2">
    <source>
        <dbReference type="ARBA" id="ARBA00023002"/>
    </source>
</evidence>
<dbReference type="Pfam" id="PF01613">
    <property type="entry name" value="Flavin_Reduct"/>
    <property type="match status" value="1"/>
</dbReference>
<dbReference type="PANTHER" id="PTHR30466">
    <property type="entry name" value="FLAVIN REDUCTASE"/>
    <property type="match status" value="1"/>
</dbReference>
<dbReference type="SMART" id="SM00903">
    <property type="entry name" value="Flavin_Reduct"/>
    <property type="match status" value="1"/>
</dbReference>
<gene>
    <name evidence="4" type="ORF">N5D41_11205</name>
</gene>
<dbReference type="Gene3D" id="1.10.10.10">
    <property type="entry name" value="Winged helix-like DNA-binding domain superfamily/Winged helix DNA-binding domain"/>
    <property type="match status" value="1"/>
</dbReference>
<reference evidence="4" key="1">
    <citation type="submission" date="2022-09" db="EMBL/GenBank/DDBJ databases">
        <title>Intensive care unit water sources are persistently colonized with multi-drug resistant bacteria and are the site of extensive horizontal gene transfer of antibiotic resistance genes.</title>
        <authorList>
            <person name="Diorio-Toth L."/>
        </authorList>
    </citation>
    <scope>NUCLEOTIDE SEQUENCE</scope>
    <source>
        <strain evidence="4">GD03863</strain>
    </source>
</reference>